<organism evidence="1">
    <name type="scientific">Siphoviridae sp. ctnjE5</name>
    <dbReference type="NCBI Taxonomy" id="2826456"/>
    <lineage>
        <taxon>Viruses</taxon>
        <taxon>Duplodnaviria</taxon>
        <taxon>Heunggongvirae</taxon>
        <taxon>Uroviricota</taxon>
        <taxon>Caudoviricetes</taxon>
    </lineage>
</organism>
<dbReference type="EMBL" id="BK015159">
    <property type="protein sequence ID" value="DAD93411.1"/>
    <property type="molecule type" value="Genomic_DNA"/>
</dbReference>
<proteinExistence type="predicted"/>
<name>A0A8S5NH18_9CAUD</name>
<accession>A0A8S5NH18</accession>
<evidence type="ECO:0000313" key="1">
    <source>
        <dbReference type="EMBL" id="DAD93411.1"/>
    </source>
</evidence>
<reference evidence="1" key="1">
    <citation type="journal article" date="2021" name="Proc. Natl. Acad. Sci. U.S.A.">
        <title>A Catalog of Tens of Thousands of Viruses from Human Metagenomes Reveals Hidden Associations with Chronic Diseases.</title>
        <authorList>
            <person name="Tisza M.J."/>
            <person name="Buck C.B."/>
        </authorList>
    </citation>
    <scope>NUCLEOTIDE SEQUENCE</scope>
    <source>
        <strain evidence="1">CtnjE5</strain>
    </source>
</reference>
<evidence type="ECO:0008006" key="2">
    <source>
        <dbReference type="Google" id="ProtNLM"/>
    </source>
</evidence>
<protein>
    <recommendedName>
        <fullName evidence="2">Pathogenicity island protein</fullName>
    </recommendedName>
</protein>
<sequence>MKKMEGITLQLRLDGESAELFTNQLLAFAEKQVKEQLENDRMPINQQTLMKKFGFTHGYVKQLERKGLRFRKQGKDTMYDVNDVYEILELEKQVRKLRA</sequence>